<keyword evidence="3" id="KW-1185">Reference proteome</keyword>
<dbReference type="Pfam" id="PF12840">
    <property type="entry name" value="HTH_20"/>
    <property type="match status" value="1"/>
</dbReference>
<dbReference type="InterPro" id="IPR011991">
    <property type="entry name" value="ArsR-like_HTH"/>
</dbReference>
<comment type="caution">
    <text evidence="2">The sequence shown here is derived from an EMBL/GenBank/DDBJ whole genome shotgun (WGS) entry which is preliminary data.</text>
</comment>
<dbReference type="Proteomes" id="UP001149411">
    <property type="component" value="Unassembled WGS sequence"/>
</dbReference>
<feature type="domain" description="HTH arsR-type" evidence="1">
    <location>
        <begin position="53"/>
        <end position="136"/>
    </location>
</feature>
<dbReference type="AlphaFoldDB" id="A0A9Q4C305"/>
<dbReference type="SMART" id="SM00418">
    <property type="entry name" value="HTH_ARSR"/>
    <property type="match status" value="1"/>
</dbReference>
<reference evidence="2" key="1">
    <citation type="submission" date="2022-09" db="EMBL/GenBank/DDBJ databases">
        <title>Haloadaptaus new haloarchaeum isolated from saline soil.</title>
        <authorList>
            <person name="Duran-Viseras A."/>
            <person name="Sanchez-Porro C."/>
            <person name="Ventosa A."/>
        </authorList>
    </citation>
    <scope>NUCLEOTIDE SEQUENCE</scope>
    <source>
        <strain evidence="2">F3-133</strain>
    </source>
</reference>
<dbReference type="RefSeq" id="WP_266086166.1">
    <property type="nucleotide sequence ID" value="NZ_RKLV01000002.1"/>
</dbReference>
<accession>A0A9Q4C305</accession>
<organism evidence="2 3">
    <name type="scientific">Halorutilus salinus</name>
    <dbReference type="NCBI Taxonomy" id="2487751"/>
    <lineage>
        <taxon>Archaea</taxon>
        <taxon>Methanobacteriati</taxon>
        <taxon>Methanobacteriota</taxon>
        <taxon>Stenosarchaea group</taxon>
        <taxon>Halobacteria</taxon>
        <taxon>Halorutilales</taxon>
        <taxon>Halorutilaceae</taxon>
        <taxon>Halorutilus</taxon>
    </lineage>
</organism>
<dbReference type="EMBL" id="RKLV01000002">
    <property type="protein sequence ID" value="MCX2818368.1"/>
    <property type="molecule type" value="Genomic_DNA"/>
</dbReference>
<dbReference type="SUPFAM" id="SSF46785">
    <property type="entry name" value="Winged helix' DNA-binding domain"/>
    <property type="match status" value="1"/>
</dbReference>
<name>A0A9Q4C305_9EURY</name>
<evidence type="ECO:0000313" key="3">
    <source>
        <dbReference type="Proteomes" id="UP001149411"/>
    </source>
</evidence>
<dbReference type="CDD" id="cd00090">
    <property type="entry name" value="HTH_ARSR"/>
    <property type="match status" value="1"/>
</dbReference>
<sequence>MEPTTVYRCEGCSELLLASEVARDACCGDVSEVTFEDAETRVEKPDSETVLKEMFGLGETSLEICFCVIDNEGATVSEVADEMEIDRSAVSRHVNRLVDAGILTKQERNLRQGGVVHVYEHEDPEVVKERLRLGAYLWISEVVDLIVELNDEKAEAMEDERGSVMEALGGRIWKEN</sequence>
<dbReference type="InterPro" id="IPR001845">
    <property type="entry name" value="HTH_ArsR_DNA-bd_dom"/>
</dbReference>
<evidence type="ECO:0000313" key="2">
    <source>
        <dbReference type="EMBL" id="MCX2818368.1"/>
    </source>
</evidence>
<dbReference type="InterPro" id="IPR036388">
    <property type="entry name" value="WH-like_DNA-bd_sf"/>
</dbReference>
<dbReference type="InterPro" id="IPR036390">
    <property type="entry name" value="WH_DNA-bd_sf"/>
</dbReference>
<gene>
    <name evidence="2" type="ORF">EGH25_03250</name>
</gene>
<evidence type="ECO:0000259" key="1">
    <source>
        <dbReference type="SMART" id="SM00418"/>
    </source>
</evidence>
<proteinExistence type="predicted"/>
<protein>
    <submittedName>
        <fullName evidence="2">MarR family transcriptional regulator</fullName>
    </submittedName>
</protein>
<dbReference type="Gene3D" id="1.10.10.10">
    <property type="entry name" value="Winged helix-like DNA-binding domain superfamily/Winged helix DNA-binding domain"/>
    <property type="match status" value="1"/>
</dbReference>
<dbReference type="GO" id="GO:0003700">
    <property type="term" value="F:DNA-binding transcription factor activity"/>
    <property type="evidence" value="ECO:0007669"/>
    <property type="project" value="InterPro"/>
</dbReference>